<sequence length="205" mass="21472">MTSTPTPTPAPADAQDILADISDAWLWALGWALATLVPGVIVLVWPQETLHVLGVVIGLHFLLGGVFSFVSAFSRSYRESGSRLMRVLLAFGSVLVGVVCLRHPLQTIAALSLVVGVFWLLSGLVTVYIAIADHGRAHRGLTFGVGILGVVAGVVVLGYPAESAVALARLLGLWLVLLGVAEVAVALALRSAGRRARHAADTART</sequence>
<feature type="transmembrane region" description="Helical" evidence="1">
    <location>
        <begin position="143"/>
        <end position="161"/>
    </location>
</feature>
<keyword evidence="1" id="KW-0812">Transmembrane</keyword>
<dbReference type="InterPro" id="IPR052712">
    <property type="entry name" value="Acid_resist_chaperone_HdeD"/>
</dbReference>
<feature type="transmembrane region" description="Helical" evidence="1">
    <location>
        <begin position="24"/>
        <end position="45"/>
    </location>
</feature>
<dbReference type="InterPro" id="IPR005325">
    <property type="entry name" value="DUF308_memb"/>
</dbReference>
<dbReference type="Pfam" id="PF03729">
    <property type="entry name" value="DUF308"/>
    <property type="match status" value="2"/>
</dbReference>
<keyword evidence="1" id="KW-0472">Membrane</keyword>
<dbReference type="Proteomes" id="UP001108029">
    <property type="component" value="Unassembled WGS sequence"/>
</dbReference>
<feature type="transmembrane region" description="Helical" evidence="1">
    <location>
        <begin position="111"/>
        <end position="131"/>
    </location>
</feature>
<dbReference type="PANTHER" id="PTHR34989">
    <property type="entry name" value="PROTEIN HDED"/>
    <property type="match status" value="1"/>
</dbReference>
<accession>A0A9Q3VPS6</accession>
<dbReference type="PANTHER" id="PTHR34989:SF1">
    <property type="entry name" value="PROTEIN HDED"/>
    <property type="match status" value="1"/>
</dbReference>
<organism evidence="2 3">
    <name type="scientific">Streptomyces guryensis</name>
    <dbReference type="NCBI Taxonomy" id="2886947"/>
    <lineage>
        <taxon>Bacteria</taxon>
        <taxon>Bacillati</taxon>
        <taxon>Actinomycetota</taxon>
        <taxon>Actinomycetes</taxon>
        <taxon>Kitasatosporales</taxon>
        <taxon>Streptomycetaceae</taxon>
        <taxon>Streptomyces</taxon>
    </lineage>
</organism>
<dbReference type="RefSeq" id="WP_232648963.1">
    <property type="nucleotide sequence ID" value="NZ_JAJSBI010000006.1"/>
</dbReference>
<comment type="caution">
    <text evidence="2">The sequence shown here is derived from an EMBL/GenBank/DDBJ whole genome shotgun (WGS) entry which is preliminary data.</text>
</comment>
<reference evidence="2" key="1">
    <citation type="submission" date="2021-12" db="EMBL/GenBank/DDBJ databases">
        <authorList>
            <person name="Lee J.-H."/>
            <person name="Kim S.-B."/>
        </authorList>
    </citation>
    <scope>NUCLEOTIDE SEQUENCE</scope>
    <source>
        <strain evidence="2">NR30</strain>
    </source>
</reference>
<evidence type="ECO:0000256" key="1">
    <source>
        <dbReference type="SAM" id="Phobius"/>
    </source>
</evidence>
<feature type="transmembrane region" description="Helical" evidence="1">
    <location>
        <begin position="51"/>
        <end position="72"/>
    </location>
</feature>
<gene>
    <name evidence="2" type="ORF">LJ657_14310</name>
</gene>
<feature type="transmembrane region" description="Helical" evidence="1">
    <location>
        <begin position="84"/>
        <end position="105"/>
    </location>
</feature>
<name>A0A9Q3VPS6_9ACTN</name>
<protein>
    <submittedName>
        <fullName evidence="2">DUF308 domain-containing protein</fullName>
    </submittedName>
</protein>
<evidence type="ECO:0000313" key="2">
    <source>
        <dbReference type="EMBL" id="MCD9874835.1"/>
    </source>
</evidence>
<dbReference type="EMBL" id="JAJSBI010000006">
    <property type="protein sequence ID" value="MCD9874835.1"/>
    <property type="molecule type" value="Genomic_DNA"/>
</dbReference>
<dbReference type="AlphaFoldDB" id="A0A9Q3VPS6"/>
<dbReference type="GO" id="GO:0005886">
    <property type="term" value="C:plasma membrane"/>
    <property type="evidence" value="ECO:0007669"/>
    <property type="project" value="TreeGrafter"/>
</dbReference>
<keyword evidence="3" id="KW-1185">Reference proteome</keyword>
<proteinExistence type="predicted"/>
<keyword evidence="1" id="KW-1133">Transmembrane helix</keyword>
<evidence type="ECO:0000313" key="3">
    <source>
        <dbReference type="Proteomes" id="UP001108029"/>
    </source>
</evidence>
<feature type="transmembrane region" description="Helical" evidence="1">
    <location>
        <begin position="167"/>
        <end position="189"/>
    </location>
</feature>